<feature type="region of interest" description="Disordered" evidence="1">
    <location>
        <begin position="1"/>
        <end position="104"/>
    </location>
</feature>
<feature type="compositionally biased region" description="Basic and acidic residues" evidence="1">
    <location>
        <begin position="30"/>
        <end position="59"/>
    </location>
</feature>
<feature type="compositionally biased region" description="Basic and acidic residues" evidence="1">
    <location>
        <begin position="170"/>
        <end position="190"/>
    </location>
</feature>
<feature type="region of interest" description="Disordered" evidence="1">
    <location>
        <begin position="132"/>
        <end position="226"/>
    </location>
</feature>
<name>A0A6J4M8E4_9GAMM</name>
<protein>
    <submittedName>
        <fullName evidence="2">Phospholipid ABC transporter shuttle protein MlaC</fullName>
    </submittedName>
</protein>
<organism evidence="2">
    <name type="scientific">uncultured Lysobacter sp</name>
    <dbReference type="NCBI Taxonomy" id="271060"/>
    <lineage>
        <taxon>Bacteria</taxon>
        <taxon>Pseudomonadati</taxon>
        <taxon>Pseudomonadota</taxon>
        <taxon>Gammaproteobacteria</taxon>
        <taxon>Lysobacterales</taxon>
        <taxon>Lysobacteraceae</taxon>
        <taxon>Lysobacter</taxon>
        <taxon>environmental samples</taxon>
    </lineage>
</organism>
<evidence type="ECO:0000256" key="1">
    <source>
        <dbReference type="SAM" id="MobiDB-lite"/>
    </source>
</evidence>
<accession>A0A6J4M8E4</accession>
<feature type="non-terminal residue" evidence="2">
    <location>
        <position position="1"/>
    </location>
</feature>
<dbReference type="AlphaFoldDB" id="A0A6J4M8E4"/>
<feature type="non-terminal residue" evidence="2">
    <location>
        <position position="226"/>
    </location>
</feature>
<reference evidence="2" key="1">
    <citation type="submission" date="2020-02" db="EMBL/GenBank/DDBJ databases">
        <authorList>
            <person name="Meier V. D."/>
        </authorList>
    </citation>
    <scope>NUCLEOTIDE SEQUENCE</scope>
    <source>
        <strain evidence="2">AVDCRST_MAG71</strain>
    </source>
</reference>
<feature type="compositionally biased region" description="Basic residues" evidence="1">
    <location>
        <begin position="210"/>
        <end position="220"/>
    </location>
</feature>
<sequence length="226" mass="25123">EAQSAHPYPRRRADGRIAAGLCPGRRGVSHRFDEGERFREGDRIAEPARAREQHAHPDDAGSAPSGIHQEPWRAQAVRRQRVQPDVRPRLRRAPGTGHARPWCVGRGHQAVRECPQRQPDAALRLLAAGLQHPPEGAREVGNPAARRRGGQGVVGASAPGWWADPGRLPDAQHRQRLEGVRRDGRGRQLRADVPQPVRRTAQAQADRAGRGRSARRQAQRRRVDEL</sequence>
<dbReference type="EMBL" id="CADCUA010000672">
    <property type="protein sequence ID" value="CAA9352171.1"/>
    <property type="molecule type" value="Genomic_DNA"/>
</dbReference>
<proteinExistence type="predicted"/>
<gene>
    <name evidence="2" type="ORF">AVDCRST_MAG71-3005</name>
</gene>
<evidence type="ECO:0000313" key="2">
    <source>
        <dbReference type="EMBL" id="CAA9352171.1"/>
    </source>
</evidence>